<dbReference type="GO" id="GO:0005829">
    <property type="term" value="C:cytosol"/>
    <property type="evidence" value="ECO:0007669"/>
    <property type="project" value="TreeGrafter"/>
</dbReference>
<dbReference type="PANTHER" id="PTHR46566">
    <property type="entry name" value="1-PHOSPHOFRUCTOKINASE-RELATED"/>
    <property type="match status" value="1"/>
</dbReference>
<organism evidence="4 5">
    <name type="scientific">Mesobacillus boroniphilus JCM 21738</name>
    <dbReference type="NCBI Taxonomy" id="1294265"/>
    <lineage>
        <taxon>Bacteria</taxon>
        <taxon>Bacillati</taxon>
        <taxon>Bacillota</taxon>
        <taxon>Bacilli</taxon>
        <taxon>Bacillales</taxon>
        <taxon>Bacillaceae</taxon>
        <taxon>Mesobacillus</taxon>
    </lineage>
</organism>
<dbReference type="PANTHER" id="PTHR46566:SF1">
    <property type="entry name" value="1-PHOSPHOFRUCTOKINASE"/>
    <property type="match status" value="1"/>
</dbReference>
<dbReference type="InterPro" id="IPR029056">
    <property type="entry name" value="Ribokinase-like"/>
</dbReference>
<evidence type="ECO:0000256" key="2">
    <source>
        <dbReference type="ARBA" id="ARBA00022777"/>
    </source>
</evidence>
<sequence>MLLENGDYLILAGSIPSSMPESIYEAIVQICKKTGAEVIVDAEGDLLKRILDYRPFLIKPNHHELGQLFNRQINNADEAIFYGKKLVETGAKNVIVSLAEKGAVYINETEAYKASVPKGEVKSSVGAGDSMVAGFLAHYLKTGDRTEAFRYSVASGSATAFSIGLCTNDKVEQLLQEVIIQKN</sequence>
<proteinExistence type="predicted"/>
<protein>
    <submittedName>
        <fullName evidence="4">1-phosphofructokinase</fullName>
    </submittedName>
</protein>
<evidence type="ECO:0000259" key="3">
    <source>
        <dbReference type="Pfam" id="PF00294"/>
    </source>
</evidence>
<evidence type="ECO:0000313" key="4">
    <source>
        <dbReference type="EMBL" id="GAE44271.1"/>
    </source>
</evidence>
<dbReference type="SUPFAM" id="SSF53613">
    <property type="entry name" value="Ribokinase-like"/>
    <property type="match status" value="1"/>
</dbReference>
<keyword evidence="5" id="KW-1185">Reference proteome</keyword>
<feature type="domain" description="Carbohydrate kinase PfkB" evidence="3">
    <location>
        <begin position="2"/>
        <end position="167"/>
    </location>
</feature>
<accession>W4RIY3</accession>
<name>W4RIY3_9BACI</name>
<dbReference type="Gene3D" id="3.40.1190.20">
    <property type="match status" value="1"/>
</dbReference>
<gene>
    <name evidence="4" type="ORF">JCM21738_965</name>
</gene>
<dbReference type="AlphaFoldDB" id="W4RIY3"/>
<dbReference type="GO" id="GO:0008443">
    <property type="term" value="F:phosphofructokinase activity"/>
    <property type="evidence" value="ECO:0007669"/>
    <property type="project" value="TreeGrafter"/>
</dbReference>
<dbReference type="InterPro" id="IPR011611">
    <property type="entry name" value="PfkB_dom"/>
</dbReference>
<dbReference type="eggNOG" id="COG1105">
    <property type="taxonomic scope" value="Bacteria"/>
</dbReference>
<evidence type="ECO:0000256" key="1">
    <source>
        <dbReference type="ARBA" id="ARBA00022679"/>
    </source>
</evidence>
<keyword evidence="2 4" id="KW-0418">Kinase</keyword>
<reference evidence="4 5" key="1">
    <citation type="submission" date="2013-12" db="EMBL/GenBank/DDBJ databases">
        <title>NBRP : Genome information of microbial organism related human and environment.</title>
        <authorList>
            <person name="Hattori M."/>
            <person name="Oshima K."/>
            <person name="Inaba H."/>
            <person name="Suda W."/>
            <person name="Sakamoto M."/>
            <person name="Iino T."/>
            <person name="Kitahara M."/>
            <person name="Oshida Y."/>
            <person name="Iida T."/>
            <person name="Kudo T."/>
            <person name="Itoh T."/>
            <person name="Ahmed I."/>
            <person name="Ohkuma M."/>
        </authorList>
    </citation>
    <scope>NUCLEOTIDE SEQUENCE [LARGE SCALE GENOMIC DNA]</scope>
    <source>
        <strain evidence="4 5">JCM 21738</strain>
    </source>
</reference>
<evidence type="ECO:0000313" key="5">
    <source>
        <dbReference type="Proteomes" id="UP000018949"/>
    </source>
</evidence>
<keyword evidence="1" id="KW-0808">Transferase</keyword>
<dbReference type="EMBL" id="BAUW01000007">
    <property type="protein sequence ID" value="GAE44271.1"/>
    <property type="molecule type" value="Genomic_DNA"/>
</dbReference>
<comment type="caution">
    <text evidence="4">The sequence shown here is derived from an EMBL/GenBank/DDBJ whole genome shotgun (WGS) entry which is preliminary data.</text>
</comment>
<dbReference type="Pfam" id="PF00294">
    <property type="entry name" value="PfkB"/>
    <property type="match status" value="1"/>
</dbReference>
<dbReference type="InterPro" id="IPR002173">
    <property type="entry name" value="Carboh/pur_kinase_PfkB_CS"/>
</dbReference>
<dbReference type="Proteomes" id="UP000018949">
    <property type="component" value="Unassembled WGS sequence"/>
</dbReference>
<dbReference type="PROSITE" id="PS00584">
    <property type="entry name" value="PFKB_KINASES_2"/>
    <property type="match status" value="1"/>
</dbReference>